<proteinExistence type="predicted"/>
<dbReference type="RefSeq" id="WP_344835379.1">
    <property type="nucleotide sequence ID" value="NZ_BAAAUV010000021.1"/>
</dbReference>
<dbReference type="Proteomes" id="UP001501237">
    <property type="component" value="Unassembled WGS sequence"/>
</dbReference>
<reference evidence="2" key="1">
    <citation type="journal article" date="2019" name="Int. J. Syst. Evol. Microbiol.">
        <title>The Global Catalogue of Microorganisms (GCM) 10K type strain sequencing project: providing services to taxonomists for standard genome sequencing and annotation.</title>
        <authorList>
            <consortium name="The Broad Institute Genomics Platform"/>
            <consortium name="The Broad Institute Genome Sequencing Center for Infectious Disease"/>
            <person name="Wu L."/>
            <person name="Ma J."/>
        </authorList>
    </citation>
    <scope>NUCLEOTIDE SEQUENCE [LARGE SCALE GENOMIC DNA]</scope>
    <source>
        <strain evidence="2">JCM 9377</strain>
    </source>
</reference>
<protein>
    <submittedName>
        <fullName evidence="1">Uncharacterized protein</fullName>
    </submittedName>
</protein>
<accession>A0ABP6QIQ2</accession>
<evidence type="ECO:0000313" key="1">
    <source>
        <dbReference type="EMBL" id="GAA3230961.1"/>
    </source>
</evidence>
<sequence>MNLKLLRSWAWIALSFALLIGAFTVARPTKEPASNAQGTVVTPTTAPWIPSPVTTIITPPPVTTGPPAVPMRWPKAERPAGASNKKQQPGPAWFQVMNARQCVKINELGKNSPLYNGLKQACTSAAGTEDYWQDAADNLERVQHKDLDCAETFAYTLLTTLIKIHQNSPDSPITFVDGPTQTPLAC</sequence>
<keyword evidence="2" id="KW-1185">Reference proteome</keyword>
<organism evidence="1 2">
    <name type="scientific">Actinocorallia longicatena</name>
    <dbReference type="NCBI Taxonomy" id="111803"/>
    <lineage>
        <taxon>Bacteria</taxon>
        <taxon>Bacillati</taxon>
        <taxon>Actinomycetota</taxon>
        <taxon>Actinomycetes</taxon>
        <taxon>Streptosporangiales</taxon>
        <taxon>Thermomonosporaceae</taxon>
        <taxon>Actinocorallia</taxon>
    </lineage>
</organism>
<evidence type="ECO:0000313" key="2">
    <source>
        <dbReference type="Proteomes" id="UP001501237"/>
    </source>
</evidence>
<gene>
    <name evidence="1" type="ORF">GCM10010468_61810</name>
</gene>
<name>A0ABP6QIQ2_9ACTN</name>
<comment type="caution">
    <text evidence="1">The sequence shown here is derived from an EMBL/GenBank/DDBJ whole genome shotgun (WGS) entry which is preliminary data.</text>
</comment>
<dbReference type="EMBL" id="BAAAUV010000021">
    <property type="protein sequence ID" value="GAA3230961.1"/>
    <property type="molecule type" value="Genomic_DNA"/>
</dbReference>